<dbReference type="PATRIC" id="fig|33960.6.peg.2065"/>
<accession>A0A166H2Q4</accession>
<keyword evidence="12" id="KW-0175">Coiled coil</keyword>
<dbReference type="AlphaFoldDB" id="A0A166H2Q4"/>
<keyword evidence="16" id="KW-1185">Reference proteome</keyword>
<dbReference type="Pfam" id="PF00520">
    <property type="entry name" value="Ion_trans"/>
    <property type="match status" value="1"/>
</dbReference>
<keyword evidence="6" id="KW-0851">Voltage-gated channel</keyword>
<dbReference type="GO" id="GO:0001508">
    <property type="term" value="P:action potential"/>
    <property type="evidence" value="ECO:0007669"/>
    <property type="project" value="TreeGrafter"/>
</dbReference>
<dbReference type="InterPro" id="IPR027359">
    <property type="entry name" value="Volt_channel_dom_sf"/>
</dbReference>
<evidence type="ECO:0000256" key="3">
    <source>
        <dbReference type="ARBA" id="ARBA00022538"/>
    </source>
</evidence>
<evidence type="ECO:0000256" key="11">
    <source>
        <dbReference type="ARBA" id="ARBA00023303"/>
    </source>
</evidence>
<evidence type="ECO:0000256" key="5">
    <source>
        <dbReference type="ARBA" id="ARBA00022826"/>
    </source>
</evidence>
<evidence type="ECO:0000256" key="9">
    <source>
        <dbReference type="ARBA" id="ARBA00023065"/>
    </source>
</evidence>
<sequence length="259" mass="29579">MSDFYELFIALLAVISVILTLMEFTGSVPASHEPYAVINNVILIIFTIDYFTRLILSREKWQFVKHHIFDLLAIVPFNQVFSFFRLSRLFQVGRIFHVVRVLKLARLARFFQLTRLIGLIGKLNHYAKKFLHTNGLIYWFYISGAIIIMSAAMYAYSERVSFATSLWWAVVTVTTVGYGDISPTTIVGKLSAVLLMLIGIGFISMLTSSITTYFTRDSDKVTQADNSDKLDQLLRENSAMRAEIKQLRQEVHATNKNGQ</sequence>
<dbReference type="SUPFAM" id="SSF81324">
    <property type="entry name" value="Voltage-gated potassium channels"/>
    <property type="match status" value="1"/>
</dbReference>
<keyword evidence="5" id="KW-0631">Potassium channel</keyword>
<evidence type="ECO:0000256" key="4">
    <source>
        <dbReference type="ARBA" id="ARBA00022692"/>
    </source>
</evidence>
<dbReference type="Gene3D" id="1.10.287.70">
    <property type="match status" value="1"/>
</dbReference>
<dbReference type="PANTHER" id="PTHR11537">
    <property type="entry name" value="VOLTAGE-GATED POTASSIUM CHANNEL"/>
    <property type="match status" value="1"/>
</dbReference>
<evidence type="ECO:0000313" key="16">
    <source>
        <dbReference type="Proteomes" id="UP000076480"/>
    </source>
</evidence>
<dbReference type="Gene3D" id="1.20.120.350">
    <property type="entry name" value="Voltage-gated potassium channels. Chain C"/>
    <property type="match status" value="1"/>
</dbReference>
<dbReference type="PANTHER" id="PTHR11537:SF254">
    <property type="entry name" value="POTASSIUM VOLTAGE-GATED CHANNEL PROTEIN SHAB"/>
    <property type="match status" value="1"/>
</dbReference>
<keyword evidence="10 13" id="KW-0472">Membrane</keyword>
<feature type="transmembrane region" description="Helical" evidence="13">
    <location>
        <begin position="193"/>
        <end position="214"/>
    </location>
</feature>
<keyword evidence="3" id="KW-0633">Potassium transport</keyword>
<organism evidence="15 16">
    <name type="scientific">Secundilactobacillus collinoides</name>
    <name type="common">Lactobacillus collinoides</name>
    <dbReference type="NCBI Taxonomy" id="33960"/>
    <lineage>
        <taxon>Bacteria</taxon>
        <taxon>Bacillati</taxon>
        <taxon>Bacillota</taxon>
        <taxon>Bacilli</taxon>
        <taxon>Lactobacillales</taxon>
        <taxon>Lactobacillaceae</taxon>
        <taxon>Secundilactobacillus</taxon>
    </lineage>
</organism>
<evidence type="ECO:0000256" key="2">
    <source>
        <dbReference type="ARBA" id="ARBA00022448"/>
    </source>
</evidence>
<comment type="subcellular location">
    <subcellularLocation>
        <location evidence="1">Membrane</location>
        <topology evidence="1">Multi-pass membrane protein</topology>
    </subcellularLocation>
</comment>
<evidence type="ECO:0000256" key="10">
    <source>
        <dbReference type="ARBA" id="ARBA00023136"/>
    </source>
</evidence>
<feature type="transmembrane region" description="Helical" evidence="13">
    <location>
        <begin position="7"/>
        <end position="25"/>
    </location>
</feature>
<dbReference type="GO" id="GO:0005249">
    <property type="term" value="F:voltage-gated potassium channel activity"/>
    <property type="evidence" value="ECO:0007669"/>
    <property type="project" value="InterPro"/>
</dbReference>
<evidence type="ECO:0000256" key="12">
    <source>
        <dbReference type="SAM" id="Coils"/>
    </source>
</evidence>
<dbReference type="EMBL" id="JYDC01000038">
    <property type="protein sequence ID" value="KZL41185.1"/>
    <property type="molecule type" value="Genomic_DNA"/>
</dbReference>
<protein>
    <recommendedName>
        <fullName evidence="14">Ion transport domain-containing protein</fullName>
    </recommendedName>
</protein>
<name>A0A166H2Q4_SECCO</name>
<dbReference type="InterPro" id="IPR028325">
    <property type="entry name" value="VG_K_chnl"/>
</dbReference>
<dbReference type="PRINTS" id="PR00169">
    <property type="entry name" value="KCHANNEL"/>
</dbReference>
<keyword evidence="7" id="KW-0630">Potassium</keyword>
<dbReference type="InterPro" id="IPR005821">
    <property type="entry name" value="Ion_trans_dom"/>
</dbReference>
<keyword evidence="11" id="KW-0407">Ion channel</keyword>
<keyword evidence="9" id="KW-0406">Ion transport</keyword>
<evidence type="ECO:0000256" key="13">
    <source>
        <dbReference type="SAM" id="Phobius"/>
    </source>
</evidence>
<dbReference type="Proteomes" id="UP000076480">
    <property type="component" value="Unassembled WGS sequence"/>
</dbReference>
<feature type="transmembrane region" description="Helical" evidence="13">
    <location>
        <begin position="136"/>
        <end position="156"/>
    </location>
</feature>
<evidence type="ECO:0000313" key="15">
    <source>
        <dbReference type="EMBL" id="KZL41185.1"/>
    </source>
</evidence>
<keyword evidence="2" id="KW-0813">Transport</keyword>
<reference evidence="15 16" key="1">
    <citation type="submission" date="2015-02" db="EMBL/GenBank/DDBJ databases">
        <title>Draft genome sequence of Lactobacillus collinoides CUPV2371 isolated from a natural cider, the first genome sequence of a strain of this species.</title>
        <authorList>
            <person name="Puertas A.I."/>
            <person name="Spano G."/>
            <person name="Capozzi V."/>
            <person name="Lamontanara A."/>
            <person name="Orru L."/>
            <person name="Duenas M.T."/>
        </authorList>
    </citation>
    <scope>NUCLEOTIDE SEQUENCE [LARGE SCALE GENOMIC DNA]</scope>
    <source>
        <strain evidence="15 16">237</strain>
    </source>
</reference>
<feature type="coiled-coil region" evidence="12">
    <location>
        <begin position="230"/>
        <end position="257"/>
    </location>
</feature>
<evidence type="ECO:0000256" key="8">
    <source>
        <dbReference type="ARBA" id="ARBA00022989"/>
    </source>
</evidence>
<feature type="transmembrane region" description="Helical" evidence="13">
    <location>
        <begin position="37"/>
        <end position="56"/>
    </location>
</feature>
<evidence type="ECO:0000256" key="6">
    <source>
        <dbReference type="ARBA" id="ARBA00022882"/>
    </source>
</evidence>
<feature type="domain" description="Ion transport" evidence="14">
    <location>
        <begin position="4"/>
        <end position="218"/>
    </location>
</feature>
<evidence type="ECO:0000256" key="1">
    <source>
        <dbReference type="ARBA" id="ARBA00004141"/>
    </source>
</evidence>
<keyword evidence="4 13" id="KW-0812">Transmembrane</keyword>
<evidence type="ECO:0000256" key="7">
    <source>
        <dbReference type="ARBA" id="ARBA00022958"/>
    </source>
</evidence>
<evidence type="ECO:0000259" key="14">
    <source>
        <dbReference type="Pfam" id="PF00520"/>
    </source>
</evidence>
<dbReference type="GO" id="GO:0008076">
    <property type="term" value="C:voltage-gated potassium channel complex"/>
    <property type="evidence" value="ECO:0007669"/>
    <property type="project" value="InterPro"/>
</dbReference>
<keyword evidence="8 13" id="KW-1133">Transmembrane helix</keyword>
<gene>
    <name evidence="15" type="ORF">TY91_07505</name>
</gene>
<comment type="caution">
    <text evidence="15">The sequence shown here is derived from an EMBL/GenBank/DDBJ whole genome shotgun (WGS) entry which is preliminary data.</text>
</comment>
<proteinExistence type="predicted"/>